<dbReference type="RefSeq" id="WP_189414606.1">
    <property type="nucleotide sequence ID" value="NZ_BMSM01000003.1"/>
</dbReference>
<dbReference type="EMBL" id="JAURUD010000001">
    <property type="protein sequence ID" value="MDP9682376.1"/>
    <property type="molecule type" value="Genomic_DNA"/>
</dbReference>
<feature type="region of interest" description="Disordered" evidence="1">
    <location>
        <begin position="1"/>
        <end position="29"/>
    </location>
</feature>
<comment type="caution">
    <text evidence="2">The sequence shown here is derived from an EMBL/GenBank/DDBJ whole genome shotgun (WGS) entry which is preliminary data.</text>
</comment>
<gene>
    <name evidence="2" type="ORF">J2S47_002878</name>
</gene>
<dbReference type="GeneID" id="91551829"/>
<dbReference type="Proteomes" id="UP001231675">
    <property type="component" value="Unassembled WGS sequence"/>
</dbReference>
<sequence length="85" mass="9765">MSYRPYPDPERARRQLDRHQRPAVPLTELQRQMATSARMVVEHAERQMRPFGEAMRQWAAAAAVTVQRETSLTSGKMLKERAAAT</sequence>
<name>A0ABT9LF71_STRGD</name>
<protein>
    <submittedName>
        <fullName evidence="2">Polyhydroxyalkanoate synthesis regulator protein</fullName>
    </submittedName>
</protein>
<reference evidence="2 3" key="1">
    <citation type="submission" date="2023-07" db="EMBL/GenBank/DDBJ databases">
        <title>Sequencing the genomes of 1000 actinobacteria strains.</title>
        <authorList>
            <person name="Klenk H.-P."/>
        </authorList>
    </citation>
    <scope>NUCLEOTIDE SEQUENCE [LARGE SCALE GENOMIC DNA]</scope>
    <source>
        <strain evidence="2 3">DSM 40229</strain>
    </source>
</reference>
<evidence type="ECO:0000313" key="2">
    <source>
        <dbReference type="EMBL" id="MDP9682376.1"/>
    </source>
</evidence>
<organism evidence="2 3">
    <name type="scientific">Streptomyces griseoviridis</name>
    <dbReference type="NCBI Taxonomy" id="45398"/>
    <lineage>
        <taxon>Bacteria</taxon>
        <taxon>Bacillati</taxon>
        <taxon>Actinomycetota</taxon>
        <taxon>Actinomycetes</taxon>
        <taxon>Kitasatosporales</taxon>
        <taxon>Streptomycetaceae</taxon>
        <taxon>Streptomyces</taxon>
    </lineage>
</organism>
<evidence type="ECO:0000313" key="3">
    <source>
        <dbReference type="Proteomes" id="UP001231675"/>
    </source>
</evidence>
<feature type="compositionally biased region" description="Basic and acidic residues" evidence="1">
    <location>
        <begin position="7"/>
        <end position="20"/>
    </location>
</feature>
<evidence type="ECO:0000256" key="1">
    <source>
        <dbReference type="SAM" id="MobiDB-lite"/>
    </source>
</evidence>
<proteinExistence type="predicted"/>
<keyword evidence="3" id="KW-1185">Reference proteome</keyword>
<accession>A0ABT9LF71</accession>